<dbReference type="InterPro" id="IPR044199">
    <property type="entry name" value="NdhU_chloroplastic"/>
</dbReference>
<evidence type="ECO:0000313" key="3">
    <source>
        <dbReference type="Proteomes" id="UP001632038"/>
    </source>
</evidence>
<feature type="region of interest" description="Disordered" evidence="1">
    <location>
        <begin position="57"/>
        <end position="81"/>
    </location>
</feature>
<organism evidence="2 3">
    <name type="scientific">Castilleja foliolosa</name>
    <dbReference type="NCBI Taxonomy" id="1961234"/>
    <lineage>
        <taxon>Eukaryota</taxon>
        <taxon>Viridiplantae</taxon>
        <taxon>Streptophyta</taxon>
        <taxon>Embryophyta</taxon>
        <taxon>Tracheophyta</taxon>
        <taxon>Spermatophyta</taxon>
        <taxon>Magnoliopsida</taxon>
        <taxon>eudicotyledons</taxon>
        <taxon>Gunneridae</taxon>
        <taxon>Pentapetalae</taxon>
        <taxon>asterids</taxon>
        <taxon>lamiids</taxon>
        <taxon>Lamiales</taxon>
        <taxon>Orobanchaceae</taxon>
        <taxon>Pedicularideae</taxon>
        <taxon>Castillejinae</taxon>
        <taxon>Castilleja</taxon>
    </lineage>
</organism>
<dbReference type="AlphaFoldDB" id="A0ABD3EN77"/>
<dbReference type="Proteomes" id="UP001632038">
    <property type="component" value="Unassembled WGS sequence"/>
</dbReference>
<feature type="compositionally biased region" description="Polar residues" evidence="1">
    <location>
        <begin position="57"/>
        <end position="69"/>
    </location>
</feature>
<proteinExistence type="predicted"/>
<evidence type="ECO:0000256" key="1">
    <source>
        <dbReference type="SAM" id="MobiDB-lite"/>
    </source>
</evidence>
<gene>
    <name evidence="2" type="ORF">CASFOL_000184</name>
</gene>
<feature type="compositionally biased region" description="Basic and acidic residues" evidence="1">
    <location>
        <begin position="72"/>
        <end position="81"/>
    </location>
</feature>
<comment type="caution">
    <text evidence="2">The sequence shown here is derived from an EMBL/GenBank/DDBJ whole genome shotgun (WGS) entry which is preliminary data.</text>
</comment>
<dbReference type="PANTHER" id="PTHR47726">
    <property type="entry name" value="NAD(P)H-QUINONE OXIDOREDUCTASE SUBUNIT U, CHLOROPLASTIC"/>
    <property type="match status" value="1"/>
</dbReference>
<reference evidence="3" key="1">
    <citation type="journal article" date="2024" name="IScience">
        <title>Strigolactones Initiate the Formation of Haustorium-like Structures in Castilleja.</title>
        <authorList>
            <person name="Buerger M."/>
            <person name="Peterson D."/>
            <person name="Chory J."/>
        </authorList>
    </citation>
    <scope>NUCLEOTIDE SEQUENCE [LARGE SCALE GENOMIC DNA]</scope>
</reference>
<keyword evidence="3" id="KW-1185">Reference proteome</keyword>
<protein>
    <submittedName>
        <fullName evidence="2">Uncharacterized protein</fullName>
    </submittedName>
</protein>
<dbReference type="EMBL" id="JAVIJP010000001">
    <property type="protein sequence ID" value="KAL3655788.1"/>
    <property type="molecule type" value="Genomic_DNA"/>
</dbReference>
<accession>A0ABD3EN77</accession>
<evidence type="ECO:0000313" key="2">
    <source>
        <dbReference type="EMBL" id="KAL3655788.1"/>
    </source>
</evidence>
<name>A0ABD3EN77_9LAMI</name>
<dbReference type="PANTHER" id="PTHR47726:SF1">
    <property type="entry name" value="NAD(P)H-QUINONE OXIDOREDUCTASE SUBUNIT U, CHLOROPLASTIC"/>
    <property type="match status" value="1"/>
</dbReference>
<sequence>MNRGLDEEELSKELEFLKESHLIMSSVEERKMYDLSLARSGKADKYVWPFEVDSTQTFTGTSPPRVNQRTKGRQDWWDTSC</sequence>